<dbReference type="SMART" id="SM00475">
    <property type="entry name" value="53EXOc"/>
    <property type="match status" value="1"/>
</dbReference>
<dbReference type="AlphaFoldDB" id="A0A850QY15"/>
<dbReference type="Proteomes" id="UP000533429">
    <property type="component" value="Unassembled WGS sequence"/>
</dbReference>
<sequence>MATIPENPLILIDGSSYLYRAYHAAPNFTNSEGQPTGAVYGVINMLRSMLRQFSTEHIAVIFDAKGKTFRDEMFADYKANRPPMPDDLRGQIEPLHAVIKAMGLPLISISGVEADDVIGTLATQASKAGMPVLISTGDKDMAQLVDENITLINTMTDVVMDPAGVVEKFGIGPELIIDYLALMGDKVDNIPGVPGVGEKTAKALLTGIGGLDALYDRLDEIPALGFRGSKTMPKKLLDNKEGAYLSYQLATIKLDVELDITPQELVKAEPDVDELTRLFGQLQFRRWLEEMLSGSDGKIVADEKAAQAVASEKVIAPVIDRSGYEVILDQSRFDAWLEQLKSAEAFAFDTETDS</sequence>
<dbReference type="InterPro" id="IPR038969">
    <property type="entry name" value="FEN"/>
</dbReference>
<dbReference type="InterPro" id="IPR036279">
    <property type="entry name" value="5-3_exonuclease_C_sf"/>
</dbReference>
<dbReference type="InterPro" id="IPR020046">
    <property type="entry name" value="5-3_exonucl_a-hlix_arch_N"/>
</dbReference>
<dbReference type="EMBL" id="JABXOR010000764">
    <property type="protein sequence ID" value="NVP00995.1"/>
    <property type="molecule type" value="Genomic_DNA"/>
</dbReference>
<dbReference type="GO" id="GO:0033567">
    <property type="term" value="P:DNA replication, Okazaki fragment processing"/>
    <property type="evidence" value="ECO:0007669"/>
    <property type="project" value="InterPro"/>
</dbReference>
<dbReference type="FunFam" id="3.40.50.1010:FF:000001">
    <property type="entry name" value="DNA polymerase I"/>
    <property type="match status" value="1"/>
</dbReference>
<dbReference type="SUPFAM" id="SSF47807">
    <property type="entry name" value="5' to 3' exonuclease, C-terminal subdomain"/>
    <property type="match status" value="1"/>
</dbReference>
<dbReference type="PANTHER" id="PTHR42646">
    <property type="entry name" value="FLAP ENDONUCLEASE XNI"/>
    <property type="match status" value="1"/>
</dbReference>
<dbReference type="Gene3D" id="3.40.50.1010">
    <property type="entry name" value="5'-nuclease"/>
    <property type="match status" value="1"/>
</dbReference>
<dbReference type="InterPro" id="IPR002421">
    <property type="entry name" value="5-3_exonuclease"/>
</dbReference>
<accession>A0A850QY15</accession>
<name>A0A850QY15_PHODD</name>
<organism evidence="6 7">
    <name type="scientific">Photobacterium damselae subsp. damselae</name>
    <name type="common">Listonella damsela</name>
    <dbReference type="NCBI Taxonomy" id="85581"/>
    <lineage>
        <taxon>Bacteria</taxon>
        <taxon>Pseudomonadati</taxon>
        <taxon>Pseudomonadota</taxon>
        <taxon>Gammaproteobacteria</taxon>
        <taxon>Vibrionales</taxon>
        <taxon>Vibrionaceae</taxon>
        <taxon>Photobacterium</taxon>
    </lineage>
</organism>
<dbReference type="GO" id="GO:0008409">
    <property type="term" value="F:5'-3' exonuclease activity"/>
    <property type="evidence" value="ECO:0007669"/>
    <property type="project" value="InterPro"/>
</dbReference>
<keyword evidence="2" id="KW-0378">Hydrolase</keyword>
<proteinExistence type="predicted"/>
<evidence type="ECO:0000313" key="7">
    <source>
        <dbReference type="Proteomes" id="UP000533429"/>
    </source>
</evidence>
<dbReference type="InterPro" id="IPR029060">
    <property type="entry name" value="PIN-like_dom_sf"/>
</dbReference>
<evidence type="ECO:0000256" key="1">
    <source>
        <dbReference type="ARBA" id="ARBA00022722"/>
    </source>
</evidence>
<dbReference type="SUPFAM" id="SSF88723">
    <property type="entry name" value="PIN domain-like"/>
    <property type="match status" value="1"/>
</dbReference>
<dbReference type="GO" id="GO:0017108">
    <property type="term" value="F:5'-flap endonuclease activity"/>
    <property type="evidence" value="ECO:0007669"/>
    <property type="project" value="InterPro"/>
</dbReference>
<dbReference type="Pfam" id="PF01367">
    <property type="entry name" value="5_3_exonuc"/>
    <property type="match status" value="1"/>
</dbReference>
<dbReference type="GO" id="GO:0003677">
    <property type="term" value="F:DNA binding"/>
    <property type="evidence" value="ECO:0007669"/>
    <property type="project" value="UniProtKB-KW"/>
</dbReference>
<evidence type="ECO:0000256" key="2">
    <source>
        <dbReference type="ARBA" id="ARBA00022801"/>
    </source>
</evidence>
<comment type="caution">
    <text evidence="6">The sequence shown here is derived from an EMBL/GenBank/DDBJ whole genome shotgun (WGS) entry which is preliminary data.</text>
</comment>
<feature type="non-terminal residue" evidence="6">
    <location>
        <position position="354"/>
    </location>
</feature>
<feature type="domain" description="5'-3' exonuclease" evidence="5">
    <location>
        <begin position="7"/>
        <end position="268"/>
    </location>
</feature>
<evidence type="ECO:0000256" key="3">
    <source>
        <dbReference type="ARBA" id="ARBA00022839"/>
    </source>
</evidence>
<dbReference type="CDD" id="cd09859">
    <property type="entry name" value="PIN_53EXO"/>
    <property type="match status" value="1"/>
</dbReference>
<dbReference type="InterPro" id="IPR020045">
    <property type="entry name" value="DNA_polI_H3TH"/>
</dbReference>
<gene>
    <name evidence="6" type="ORF">HWA77_12305</name>
</gene>
<dbReference type="InterPro" id="IPR008918">
    <property type="entry name" value="HhH2"/>
</dbReference>
<dbReference type="PANTHER" id="PTHR42646:SF2">
    <property type="entry name" value="5'-3' EXONUCLEASE FAMILY PROTEIN"/>
    <property type="match status" value="1"/>
</dbReference>
<evidence type="ECO:0000259" key="5">
    <source>
        <dbReference type="SMART" id="SM00475"/>
    </source>
</evidence>
<keyword evidence="4" id="KW-0238">DNA-binding</keyword>
<dbReference type="Pfam" id="PF02739">
    <property type="entry name" value="5_3_exonuc_N"/>
    <property type="match status" value="1"/>
</dbReference>
<dbReference type="CDD" id="cd09898">
    <property type="entry name" value="H3TH_53EXO"/>
    <property type="match status" value="1"/>
</dbReference>
<evidence type="ECO:0000256" key="4">
    <source>
        <dbReference type="ARBA" id="ARBA00023125"/>
    </source>
</evidence>
<dbReference type="FunFam" id="1.10.150.20:FF:000003">
    <property type="entry name" value="DNA polymerase I"/>
    <property type="match status" value="1"/>
</dbReference>
<keyword evidence="1" id="KW-0540">Nuclease</keyword>
<dbReference type="Gene3D" id="1.10.150.20">
    <property type="entry name" value="5' to 3' exonuclease, C-terminal subdomain"/>
    <property type="match status" value="1"/>
</dbReference>
<keyword evidence="3" id="KW-0269">Exonuclease</keyword>
<reference evidence="6 7" key="1">
    <citation type="submission" date="2020-06" db="EMBL/GenBank/DDBJ databases">
        <title>Photobacterium damselae subsp. damselae comparative genomics.</title>
        <authorList>
            <person name="Osorio C.R."/>
        </authorList>
    </citation>
    <scope>NUCLEOTIDE SEQUENCE [LARGE SCALE GENOMIC DNA]</scope>
    <source>
        <strain evidence="6 7">TW250/03</strain>
    </source>
</reference>
<evidence type="ECO:0000313" key="6">
    <source>
        <dbReference type="EMBL" id="NVP00995.1"/>
    </source>
</evidence>
<dbReference type="SMART" id="SM00279">
    <property type="entry name" value="HhH2"/>
    <property type="match status" value="1"/>
</dbReference>
<protein>
    <submittedName>
        <fullName evidence="6">DNA polymerase I</fullName>
    </submittedName>
</protein>